<keyword evidence="8" id="KW-1185">Reference proteome</keyword>
<dbReference type="PANTHER" id="PTHR11431">
    <property type="entry name" value="FERRITIN"/>
    <property type="match status" value="1"/>
</dbReference>
<evidence type="ECO:0000256" key="5">
    <source>
        <dbReference type="RuleBase" id="RU361145"/>
    </source>
</evidence>
<comment type="catalytic activity">
    <reaction evidence="5">
        <text>4 Fe(2+) + O2 + 4 H(+) = 4 Fe(3+) + 2 H2O</text>
        <dbReference type="Rhea" id="RHEA:11148"/>
        <dbReference type="ChEBI" id="CHEBI:15377"/>
        <dbReference type="ChEBI" id="CHEBI:15378"/>
        <dbReference type="ChEBI" id="CHEBI:15379"/>
        <dbReference type="ChEBI" id="CHEBI:29033"/>
        <dbReference type="ChEBI" id="CHEBI:29034"/>
        <dbReference type="EC" id="1.16.3.1"/>
    </reaction>
</comment>
<comment type="function">
    <text evidence="5">Stores iron in a soluble, non-toxic, readily available form. Important for iron homeostasis. Iron is taken up in the ferrous form and deposited as ferric hydroxides after oxidation.</text>
</comment>
<gene>
    <name evidence="7" type="ORF">N7505_007541</name>
</gene>
<evidence type="ECO:0000259" key="6">
    <source>
        <dbReference type="PROSITE" id="PS50905"/>
    </source>
</evidence>
<evidence type="ECO:0000256" key="2">
    <source>
        <dbReference type="ARBA" id="ARBA00022434"/>
    </source>
</evidence>
<evidence type="ECO:0000256" key="3">
    <source>
        <dbReference type="ARBA" id="ARBA00022723"/>
    </source>
</evidence>
<evidence type="ECO:0000256" key="4">
    <source>
        <dbReference type="ARBA" id="ARBA00023004"/>
    </source>
</evidence>
<dbReference type="EMBL" id="JAPVEB010000004">
    <property type="protein sequence ID" value="KAJ5264748.1"/>
    <property type="molecule type" value="Genomic_DNA"/>
</dbReference>
<dbReference type="Proteomes" id="UP001220256">
    <property type="component" value="Unassembled WGS sequence"/>
</dbReference>
<feature type="domain" description="Ferritin-like diiron" evidence="6">
    <location>
        <begin position="25"/>
        <end position="177"/>
    </location>
</feature>
<dbReference type="SUPFAM" id="SSF47240">
    <property type="entry name" value="Ferritin-like"/>
    <property type="match status" value="1"/>
</dbReference>
<dbReference type="InterPro" id="IPR008331">
    <property type="entry name" value="Ferritin_DPS_dom"/>
</dbReference>
<dbReference type="InterPro" id="IPR009078">
    <property type="entry name" value="Ferritin-like_SF"/>
</dbReference>
<keyword evidence="5" id="KW-0560">Oxidoreductase</keyword>
<protein>
    <recommendedName>
        <fullName evidence="5">Ferritin</fullName>
        <ecNumber evidence="5">1.16.3.1</ecNumber>
    </recommendedName>
</protein>
<comment type="similarity">
    <text evidence="1 5">Belongs to the ferritin family.</text>
</comment>
<evidence type="ECO:0000313" key="8">
    <source>
        <dbReference type="Proteomes" id="UP001220256"/>
    </source>
</evidence>
<name>A0ABQ8WF18_PENCH</name>
<keyword evidence="2 5" id="KW-0409">Iron storage</keyword>
<dbReference type="Gene3D" id="1.20.1260.10">
    <property type="match status" value="1"/>
</dbReference>
<evidence type="ECO:0000256" key="1">
    <source>
        <dbReference type="ARBA" id="ARBA00007513"/>
    </source>
</evidence>
<organism evidence="7 8">
    <name type="scientific">Penicillium chrysogenum</name>
    <name type="common">Penicillium notatum</name>
    <dbReference type="NCBI Taxonomy" id="5076"/>
    <lineage>
        <taxon>Eukaryota</taxon>
        <taxon>Fungi</taxon>
        <taxon>Dikarya</taxon>
        <taxon>Ascomycota</taxon>
        <taxon>Pezizomycotina</taxon>
        <taxon>Eurotiomycetes</taxon>
        <taxon>Eurotiomycetidae</taxon>
        <taxon>Eurotiales</taxon>
        <taxon>Aspergillaceae</taxon>
        <taxon>Penicillium</taxon>
        <taxon>Penicillium chrysogenum species complex</taxon>
    </lineage>
</organism>
<dbReference type="PANTHER" id="PTHR11431:SF75">
    <property type="entry name" value="FERRITIN"/>
    <property type="match status" value="1"/>
</dbReference>
<dbReference type="EC" id="1.16.3.1" evidence="5"/>
<sequence length="219" mass="24318">MSNEGAKEIIAETSSHDIGQLVRTKCFTGDIEESVHGHIHQELTSWLFFRKLAADCSRSNISLHGFARLWERSAAECLADFKWLDKYVVSRGGRSTPRAIGSTPLDWPDGPVGIVGPFEEAVLVQKRLLGDLQRLCSSADKSGDSALADAIRSSFMRKETRHVKCLADLLQQVVQASKQPGLGLHLLDRKLRHTDGIVPSDLFNELSQQQDDITKIKNI</sequence>
<dbReference type="Pfam" id="PF00210">
    <property type="entry name" value="Ferritin"/>
    <property type="match status" value="1"/>
</dbReference>
<accession>A0ABQ8WF18</accession>
<dbReference type="InterPro" id="IPR001519">
    <property type="entry name" value="Ferritin"/>
</dbReference>
<keyword evidence="3 5" id="KW-0479">Metal-binding</keyword>
<reference evidence="7 8" key="1">
    <citation type="journal article" date="2023" name="IMA Fungus">
        <title>Comparative genomic study of the Penicillium genus elucidates a diverse pangenome and 15 lateral gene transfer events.</title>
        <authorList>
            <person name="Petersen C."/>
            <person name="Sorensen T."/>
            <person name="Nielsen M.R."/>
            <person name="Sondergaard T.E."/>
            <person name="Sorensen J.L."/>
            <person name="Fitzpatrick D.A."/>
            <person name="Frisvad J.C."/>
            <person name="Nielsen K.L."/>
        </authorList>
    </citation>
    <scope>NUCLEOTIDE SEQUENCE [LARGE SCALE GENOMIC DNA]</scope>
    <source>
        <strain evidence="7 8">IBT 3361</strain>
    </source>
</reference>
<proteinExistence type="inferred from homology"/>
<dbReference type="InterPro" id="IPR012347">
    <property type="entry name" value="Ferritin-like"/>
</dbReference>
<evidence type="ECO:0000313" key="7">
    <source>
        <dbReference type="EMBL" id="KAJ5264748.1"/>
    </source>
</evidence>
<dbReference type="InterPro" id="IPR009040">
    <property type="entry name" value="Ferritin-like_diiron"/>
</dbReference>
<dbReference type="PROSITE" id="PS50905">
    <property type="entry name" value="FERRITIN_LIKE"/>
    <property type="match status" value="1"/>
</dbReference>
<keyword evidence="4 5" id="KW-0408">Iron</keyword>
<comment type="caution">
    <text evidence="7">The sequence shown here is derived from an EMBL/GenBank/DDBJ whole genome shotgun (WGS) entry which is preliminary data.</text>
</comment>